<reference evidence="2" key="1">
    <citation type="submission" date="2023-10" db="EMBL/GenBank/DDBJ databases">
        <title>Genome assembly of Pristionchus species.</title>
        <authorList>
            <person name="Yoshida K."/>
            <person name="Sommer R.J."/>
        </authorList>
    </citation>
    <scope>NUCLEOTIDE SEQUENCE</scope>
    <source>
        <strain evidence="2">RS5133</strain>
    </source>
</reference>
<evidence type="ECO:0000256" key="1">
    <source>
        <dbReference type="SAM" id="MobiDB-lite"/>
    </source>
</evidence>
<dbReference type="EMBL" id="BTSY01000002">
    <property type="protein sequence ID" value="GMT14830.1"/>
    <property type="molecule type" value="Genomic_DNA"/>
</dbReference>
<evidence type="ECO:0000313" key="2">
    <source>
        <dbReference type="EMBL" id="GMT14830.1"/>
    </source>
</evidence>
<sequence length="135" mass="15409">ISPNSFLAKTNSRLAQQRSPIDSLHSEWLYSLLLADPRRVDYQSLHLLRAHSDCHSSTRGSVHSIDLQSTVSSSFWPGIISPLWFSIENSSEEWRRAFVVPIETGKIGDEKRKEYEKRGEEGREEELTDLSLSPP</sequence>
<feature type="non-terminal residue" evidence="2">
    <location>
        <position position="135"/>
    </location>
</feature>
<protein>
    <submittedName>
        <fullName evidence="2">Uncharacterized protein</fullName>
    </submittedName>
</protein>
<dbReference type="Proteomes" id="UP001432322">
    <property type="component" value="Unassembled WGS sequence"/>
</dbReference>
<name>A0AAV5V8H0_9BILA</name>
<keyword evidence="3" id="KW-1185">Reference proteome</keyword>
<accession>A0AAV5V8H0</accession>
<organism evidence="2 3">
    <name type="scientific">Pristionchus fissidentatus</name>
    <dbReference type="NCBI Taxonomy" id="1538716"/>
    <lineage>
        <taxon>Eukaryota</taxon>
        <taxon>Metazoa</taxon>
        <taxon>Ecdysozoa</taxon>
        <taxon>Nematoda</taxon>
        <taxon>Chromadorea</taxon>
        <taxon>Rhabditida</taxon>
        <taxon>Rhabditina</taxon>
        <taxon>Diplogasteromorpha</taxon>
        <taxon>Diplogasteroidea</taxon>
        <taxon>Neodiplogasteridae</taxon>
        <taxon>Pristionchus</taxon>
    </lineage>
</organism>
<proteinExistence type="predicted"/>
<dbReference type="AlphaFoldDB" id="A0AAV5V8H0"/>
<feature type="non-terminal residue" evidence="2">
    <location>
        <position position="1"/>
    </location>
</feature>
<comment type="caution">
    <text evidence="2">The sequence shown here is derived from an EMBL/GenBank/DDBJ whole genome shotgun (WGS) entry which is preliminary data.</text>
</comment>
<feature type="region of interest" description="Disordered" evidence="1">
    <location>
        <begin position="111"/>
        <end position="135"/>
    </location>
</feature>
<feature type="compositionally biased region" description="Basic and acidic residues" evidence="1">
    <location>
        <begin position="111"/>
        <end position="121"/>
    </location>
</feature>
<evidence type="ECO:0000313" key="3">
    <source>
        <dbReference type="Proteomes" id="UP001432322"/>
    </source>
</evidence>
<gene>
    <name evidence="2" type="ORF">PFISCL1PPCAC_6127</name>
</gene>